<dbReference type="InterPro" id="IPR029787">
    <property type="entry name" value="Nucleotide_cyclase"/>
</dbReference>
<dbReference type="InterPro" id="IPR000160">
    <property type="entry name" value="GGDEF_dom"/>
</dbReference>
<keyword evidence="1" id="KW-0812">Transmembrane</keyword>
<dbReference type="InterPro" id="IPR003660">
    <property type="entry name" value="HAMP_dom"/>
</dbReference>
<dbReference type="SUPFAM" id="SSF141868">
    <property type="entry name" value="EAL domain-like"/>
    <property type="match status" value="1"/>
</dbReference>
<dbReference type="PROSITE" id="PS50885">
    <property type="entry name" value="HAMP"/>
    <property type="match status" value="1"/>
</dbReference>
<gene>
    <name evidence="5" type="ORF">ALFOR1_40707</name>
</gene>
<evidence type="ECO:0000259" key="4">
    <source>
        <dbReference type="PROSITE" id="PS50887"/>
    </source>
</evidence>
<dbReference type="CDD" id="cd01949">
    <property type="entry name" value="GGDEF"/>
    <property type="match status" value="1"/>
</dbReference>
<dbReference type="InterPro" id="IPR035919">
    <property type="entry name" value="EAL_sf"/>
</dbReference>
<dbReference type="Proteomes" id="UP000509458">
    <property type="component" value="Chromosome"/>
</dbReference>
<evidence type="ECO:0000313" key="6">
    <source>
        <dbReference type="Proteomes" id="UP000509458"/>
    </source>
</evidence>
<keyword evidence="1" id="KW-0472">Membrane</keyword>
<dbReference type="SMART" id="SM00267">
    <property type="entry name" value="GGDEF"/>
    <property type="match status" value="1"/>
</dbReference>
<feature type="domain" description="EAL" evidence="2">
    <location>
        <begin position="465"/>
        <end position="718"/>
    </location>
</feature>
<dbReference type="SUPFAM" id="SSF55073">
    <property type="entry name" value="Nucleotide cyclase"/>
    <property type="match status" value="1"/>
</dbReference>
<evidence type="ECO:0000256" key="1">
    <source>
        <dbReference type="SAM" id="Phobius"/>
    </source>
</evidence>
<sequence length="721" mass="80348">MTALSYILFKVVTAGPYNLKEHFLKSLRSEISFNTLASISIVSALIIGLSIYVYEKLYIEFVSEEVDALGVNMAVDLIDYIEEPAGSFNQTEILLRLDEYEYAEAAYIFSSDGTLLNIYIGPAGFKDGPNNLQEVSPLSPEHPNFDRNIASLPLGLHRTSNKVIMVKTVGEDIYPMGKLALLFNLEEALKVSRQRYIILVTPSVAFLIAISLIISARAQRKAMRPLSTLIETMDSVVDDKTYDAKVEEGDKREMLALSRAFNNMMTNIKAQSEANRQKTEMLQKQQSQMERLANFDALTGLPNRQFLMKLLSNELTKAQKNNCELGLLFIDLDGFKSINDSFGHDTGDRFLLHISSLMENALSESCTLGRLGGDEFVVIAPDIDSPTLLEDIAKKIVNTVSKSHTVNQLRLDSSVSIGLALASDCNYAATNLITNADVAMYKAKDNGKARYVWFTDEMLAHTQRKVLISTRITDALENDAFYLSYQAKVDANKNVIGLETLLRWQDEVLGQVSPAEFIPIAEQTDKISLISLWVLKQLSHESPMLIKAFGSHITLSVNLSTHDLNNHNVTHYILNELNTGRLPASNLEIEITESAYMNSFNVANAFFESLKKLGCKLALDDFGTGYSSLSYLTQFDIDTLKIDRSFINNIGASKQSEMITKTIIEMAKSLNFSVCAEGVETQEQANFLTSHGCNMLQGFLYSKPLPMLDLIHSFSVKTQQS</sequence>
<feature type="domain" description="HAMP" evidence="3">
    <location>
        <begin position="220"/>
        <end position="273"/>
    </location>
</feature>
<dbReference type="Gene3D" id="3.20.20.450">
    <property type="entry name" value="EAL domain"/>
    <property type="match status" value="1"/>
</dbReference>
<evidence type="ECO:0000259" key="2">
    <source>
        <dbReference type="PROSITE" id="PS50883"/>
    </source>
</evidence>
<dbReference type="InterPro" id="IPR001633">
    <property type="entry name" value="EAL_dom"/>
</dbReference>
<feature type="domain" description="GGDEF" evidence="4">
    <location>
        <begin position="323"/>
        <end position="456"/>
    </location>
</feature>
<organism evidence="5 6">
    <name type="scientific">Alteromonas macleodii</name>
    <name type="common">Pseudoalteromonas macleodii</name>
    <dbReference type="NCBI Taxonomy" id="28108"/>
    <lineage>
        <taxon>Bacteria</taxon>
        <taxon>Pseudomonadati</taxon>
        <taxon>Pseudomonadota</taxon>
        <taxon>Gammaproteobacteria</taxon>
        <taxon>Alteromonadales</taxon>
        <taxon>Alteromonadaceae</taxon>
        <taxon>Alteromonas/Salinimonas group</taxon>
        <taxon>Alteromonas</taxon>
    </lineage>
</organism>
<dbReference type="PANTHER" id="PTHR44757:SF2">
    <property type="entry name" value="BIOFILM ARCHITECTURE MAINTENANCE PROTEIN MBAA"/>
    <property type="match status" value="1"/>
</dbReference>
<dbReference type="CDD" id="cd01948">
    <property type="entry name" value="EAL"/>
    <property type="match status" value="1"/>
</dbReference>
<dbReference type="PANTHER" id="PTHR44757">
    <property type="entry name" value="DIGUANYLATE CYCLASE DGCP"/>
    <property type="match status" value="1"/>
</dbReference>
<keyword evidence="1" id="KW-1133">Transmembrane helix</keyword>
<dbReference type="GO" id="GO:0016020">
    <property type="term" value="C:membrane"/>
    <property type="evidence" value="ECO:0007669"/>
    <property type="project" value="InterPro"/>
</dbReference>
<dbReference type="GO" id="GO:0007165">
    <property type="term" value="P:signal transduction"/>
    <property type="evidence" value="ECO:0007669"/>
    <property type="project" value="InterPro"/>
</dbReference>
<dbReference type="SMART" id="SM00304">
    <property type="entry name" value="HAMP"/>
    <property type="match status" value="1"/>
</dbReference>
<dbReference type="Gene3D" id="6.10.340.10">
    <property type="match status" value="1"/>
</dbReference>
<name>A0A6T9Y3G3_ALTMA</name>
<dbReference type="AlphaFoldDB" id="A0A6T9Y3G3"/>
<dbReference type="PROSITE" id="PS50887">
    <property type="entry name" value="GGDEF"/>
    <property type="match status" value="1"/>
</dbReference>
<dbReference type="PROSITE" id="PS50883">
    <property type="entry name" value="EAL"/>
    <property type="match status" value="1"/>
</dbReference>
<dbReference type="InterPro" id="IPR043128">
    <property type="entry name" value="Rev_trsase/Diguanyl_cyclase"/>
</dbReference>
<dbReference type="InterPro" id="IPR052155">
    <property type="entry name" value="Biofilm_reg_signaling"/>
</dbReference>
<dbReference type="NCBIfam" id="TIGR00254">
    <property type="entry name" value="GGDEF"/>
    <property type="match status" value="1"/>
</dbReference>
<evidence type="ECO:0000259" key="3">
    <source>
        <dbReference type="PROSITE" id="PS50885"/>
    </source>
</evidence>
<reference evidence="5 6" key="1">
    <citation type="submission" date="2020-06" db="EMBL/GenBank/DDBJ databases">
        <authorList>
            <person name="Duchaud E."/>
        </authorList>
    </citation>
    <scope>NUCLEOTIDE SEQUENCE [LARGE SCALE GENOMIC DNA]</scope>
    <source>
        <strain evidence="5">Alteromonas fortis</strain>
    </source>
</reference>
<dbReference type="Gene3D" id="3.30.70.270">
    <property type="match status" value="1"/>
</dbReference>
<dbReference type="EMBL" id="LR812090">
    <property type="protein sequence ID" value="CAB9495297.1"/>
    <property type="molecule type" value="Genomic_DNA"/>
</dbReference>
<proteinExistence type="predicted"/>
<feature type="transmembrane region" description="Helical" evidence="1">
    <location>
        <begin position="33"/>
        <end position="54"/>
    </location>
</feature>
<protein>
    <submittedName>
        <fullName evidence="5">Diguanylate cyclase (GGDEF) domain-containing protein</fullName>
    </submittedName>
</protein>
<dbReference type="Pfam" id="PF00990">
    <property type="entry name" value="GGDEF"/>
    <property type="match status" value="1"/>
</dbReference>
<dbReference type="CDD" id="cd06225">
    <property type="entry name" value="HAMP"/>
    <property type="match status" value="1"/>
</dbReference>
<dbReference type="SMART" id="SM00052">
    <property type="entry name" value="EAL"/>
    <property type="match status" value="1"/>
</dbReference>
<dbReference type="Pfam" id="PF00563">
    <property type="entry name" value="EAL"/>
    <property type="match status" value="1"/>
</dbReference>
<feature type="transmembrane region" description="Helical" evidence="1">
    <location>
        <begin position="196"/>
        <end position="216"/>
    </location>
</feature>
<accession>A0A6T9Y3G3</accession>
<evidence type="ECO:0000313" key="5">
    <source>
        <dbReference type="EMBL" id="CAB9495297.1"/>
    </source>
</evidence>